<keyword evidence="1" id="KW-0723">Serine/threonine-protein kinase</keyword>
<reference evidence="4" key="2">
    <citation type="submission" date="2023-01" db="EMBL/GenBank/DDBJ databases">
        <authorList>
            <person name="Sun Q."/>
            <person name="Evtushenko L."/>
        </authorList>
    </citation>
    <scope>NUCLEOTIDE SEQUENCE</scope>
    <source>
        <strain evidence="4">VKM Ac-2007</strain>
    </source>
</reference>
<keyword evidence="1" id="KW-0808">Transferase</keyword>
<dbReference type="RefSeq" id="WP_271221378.1">
    <property type="nucleotide sequence ID" value="NZ_BAAAVD010000038.1"/>
</dbReference>
<dbReference type="InterPro" id="IPR003594">
    <property type="entry name" value="HATPase_dom"/>
</dbReference>
<dbReference type="EMBL" id="BSEV01000020">
    <property type="protein sequence ID" value="GLK13080.1"/>
    <property type="molecule type" value="Genomic_DNA"/>
</dbReference>
<sequence>MTWHENPARYGGRHRRGEPVTQVRPRRWDTVNRQRAEELDLAEDEWAIWYGVGTRCFHAVAHWPTSDLLTVQAPTAEELEALMREAEQTAPPRTSPPPDDRPPQLPHPPADRPPPPPSPSDRSGRAFSPVVSTPPLPGGAVPETPNGLRAACWDPPYDPSAIGEVRRAVRETLTAWALAYLADDVVLVVGELLANAVTYGEPPVRLSLWAGAGELSVRVTDHGPDQPRHLDLGVEAVHGRGLTIVDALADDSGTAPLPDGPGKAAWARWRLTAVAGRPDATGREDHRTPDHTPGRAPDHALGLAPEPTPDRASRSNLDR</sequence>
<dbReference type="PANTHER" id="PTHR35526:SF3">
    <property type="entry name" value="ANTI-SIGMA-F FACTOR RSBW"/>
    <property type="match status" value="1"/>
</dbReference>
<dbReference type="InterPro" id="IPR036890">
    <property type="entry name" value="HATPase_C_sf"/>
</dbReference>
<comment type="caution">
    <text evidence="4">The sequence shown here is derived from an EMBL/GenBank/DDBJ whole genome shotgun (WGS) entry which is preliminary data.</text>
</comment>
<keyword evidence="5" id="KW-1185">Reference proteome</keyword>
<dbReference type="Pfam" id="PF13581">
    <property type="entry name" value="HATPase_c_2"/>
    <property type="match status" value="1"/>
</dbReference>
<dbReference type="SUPFAM" id="SSF55874">
    <property type="entry name" value="ATPase domain of HSP90 chaperone/DNA topoisomerase II/histidine kinase"/>
    <property type="match status" value="1"/>
</dbReference>
<dbReference type="InterPro" id="IPR050267">
    <property type="entry name" value="Anti-sigma-factor_SerPK"/>
</dbReference>
<dbReference type="CDD" id="cd16936">
    <property type="entry name" value="HATPase_RsbW-like"/>
    <property type="match status" value="1"/>
</dbReference>
<dbReference type="GO" id="GO:0004674">
    <property type="term" value="F:protein serine/threonine kinase activity"/>
    <property type="evidence" value="ECO:0007669"/>
    <property type="project" value="UniProtKB-KW"/>
</dbReference>
<organism evidence="4 5">
    <name type="scientific">Streptosporangium carneum</name>
    <dbReference type="NCBI Taxonomy" id="47481"/>
    <lineage>
        <taxon>Bacteria</taxon>
        <taxon>Bacillati</taxon>
        <taxon>Actinomycetota</taxon>
        <taxon>Actinomycetes</taxon>
        <taxon>Streptosporangiales</taxon>
        <taxon>Streptosporangiaceae</taxon>
        <taxon>Streptosporangium</taxon>
    </lineage>
</organism>
<evidence type="ECO:0000256" key="2">
    <source>
        <dbReference type="SAM" id="MobiDB-lite"/>
    </source>
</evidence>
<feature type="region of interest" description="Disordered" evidence="2">
    <location>
        <begin position="85"/>
        <end position="145"/>
    </location>
</feature>
<evidence type="ECO:0000259" key="3">
    <source>
        <dbReference type="Pfam" id="PF13581"/>
    </source>
</evidence>
<feature type="region of interest" description="Disordered" evidence="2">
    <location>
        <begin position="1"/>
        <end position="22"/>
    </location>
</feature>
<dbReference type="AlphaFoldDB" id="A0A9W6I6P9"/>
<feature type="compositionally biased region" description="Pro residues" evidence="2">
    <location>
        <begin position="93"/>
        <end position="119"/>
    </location>
</feature>
<proteinExistence type="predicted"/>
<gene>
    <name evidence="4" type="ORF">GCM10017600_64910</name>
</gene>
<name>A0A9W6I6P9_9ACTN</name>
<dbReference type="Gene3D" id="3.30.565.10">
    <property type="entry name" value="Histidine kinase-like ATPase, C-terminal domain"/>
    <property type="match status" value="1"/>
</dbReference>
<evidence type="ECO:0000313" key="5">
    <source>
        <dbReference type="Proteomes" id="UP001143474"/>
    </source>
</evidence>
<feature type="compositionally biased region" description="Basic and acidic residues" evidence="2">
    <location>
        <begin position="308"/>
        <end position="319"/>
    </location>
</feature>
<accession>A0A9W6I6P9</accession>
<dbReference type="Proteomes" id="UP001143474">
    <property type="component" value="Unassembled WGS sequence"/>
</dbReference>
<keyword evidence="1" id="KW-0418">Kinase</keyword>
<reference evidence="4" key="1">
    <citation type="journal article" date="2014" name="Int. J. Syst. Evol. Microbiol.">
        <title>Complete genome sequence of Corynebacterium casei LMG S-19264T (=DSM 44701T), isolated from a smear-ripened cheese.</title>
        <authorList>
            <consortium name="US DOE Joint Genome Institute (JGI-PGF)"/>
            <person name="Walter F."/>
            <person name="Albersmeier A."/>
            <person name="Kalinowski J."/>
            <person name="Ruckert C."/>
        </authorList>
    </citation>
    <scope>NUCLEOTIDE SEQUENCE</scope>
    <source>
        <strain evidence="4">VKM Ac-2007</strain>
    </source>
</reference>
<evidence type="ECO:0000313" key="4">
    <source>
        <dbReference type="EMBL" id="GLK13080.1"/>
    </source>
</evidence>
<evidence type="ECO:0000256" key="1">
    <source>
        <dbReference type="ARBA" id="ARBA00022527"/>
    </source>
</evidence>
<feature type="compositionally biased region" description="Basic and acidic residues" evidence="2">
    <location>
        <begin position="280"/>
        <end position="298"/>
    </location>
</feature>
<dbReference type="PANTHER" id="PTHR35526">
    <property type="entry name" value="ANTI-SIGMA-F FACTOR RSBW-RELATED"/>
    <property type="match status" value="1"/>
</dbReference>
<feature type="region of interest" description="Disordered" evidence="2">
    <location>
        <begin position="275"/>
        <end position="319"/>
    </location>
</feature>
<protein>
    <recommendedName>
        <fullName evidence="3">Histidine kinase/HSP90-like ATPase domain-containing protein</fullName>
    </recommendedName>
</protein>
<feature type="domain" description="Histidine kinase/HSP90-like ATPase" evidence="3">
    <location>
        <begin position="158"/>
        <end position="251"/>
    </location>
</feature>